<feature type="domain" description="EamA" evidence="2">
    <location>
        <begin position="154"/>
        <end position="285"/>
    </location>
</feature>
<feature type="transmembrane region" description="Helical" evidence="1">
    <location>
        <begin position="9"/>
        <end position="28"/>
    </location>
</feature>
<proteinExistence type="predicted"/>
<dbReference type="SUPFAM" id="SSF103481">
    <property type="entry name" value="Multidrug resistance efflux transporter EmrE"/>
    <property type="match status" value="2"/>
</dbReference>
<feature type="domain" description="EamA" evidence="2">
    <location>
        <begin position="10"/>
        <end position="139"/>
    </location>
</feature>
<feature type="transmembrane region" description="Helical" evidence="1">
    <location>
        <begin position="245"/>
        <end position="264"/>
    </location>
</feature>
<accession>A0A1Y1QGE1</accession>
<sequence>MSPRWQHPLALLTLFYSATLWGLFWYPFRLLDDLGIGGLLATCIAYALPTLLVGWYYAKGLWQVRAQWLWLLILGATAGWSNVGYVLGALDGEIMRVLLLFYLSPLWTVVFARVFLHERLNWVGASVIVLSLCGAVIMLWQPDGRLPLPSNQAEWLGLSAGITFALSIVAGRYLGVEVSEGVKTLTVWLGVSLLTGVGLLLLPHTGGWQVFSPTALWLLLGLAVALASVTYAVQYGIARVPASRSNVIFLFELVVAAIAAYWLTQERMEWHEWIGALAILASSLFSGQMQASAPLKETSPPSNPLV</sequence>
<feature type="transmembrane region" description="Helical" evidence="1">
    <location>
        <begin position="185"/>
        <end position="202"/>
    </location>
</feature>
<dbReference type="InterPro" id="IPR000620">
    <property type="entry name" value="EamA_dom"/>
</dbReference>
<feature type="transmembrane region" description="Helical" evidence="1">
    <location>
        <begin position="34"/>
        <end position="57"/>
    </location>
</feature>
<keyword evidence="1" id="KW-0472">Membrane</keyword>
<evidence type="ECO:0000313" key="3">
    <source>
        <dbReference type="EMBL" id="OQX04963.1"/>
    </source>
</evidence>
<feature type="transmembrane region" description="Helical" evidence="1">
    <location>
        <begin position="69"/>
        <end position="88"/>
    </location>
</feature>
<feature type="transmembrane region" description="Helical" evidence="1">
    <location>
        <begin position="122"/>
        <end position="141"/>
    </location>
</feature>
<dbReference type="PANTHER" id="PTHR22911">
    <property type="entry name" value="ACYL-MALONYL CONDENSING ENZYME-RELATED"/>
    <property type="match status" value="1"/>
</dbReference>
<feature type="transmembrane region" description="Helical" evidence="1">
    <location>
        <begin position="214"/>
        <end position="233"/>
    </location>
</feature>
<evidence type="ECO:0000313" key="4">
    <source>
        <dbReference type="Proteomes" id="UP000192491"/>
    </source>
</evidence>
<feature type="transmembrane region" description="Helical" evidence="1">
    <location>
        <begin position="94"/>
        <end position="115"/>
    </location>
</feature>
<comment type="caution">
    <text evidence="3">The sequence shown here is derived from an EMBL/GenBank/DDBJ whole genome shotgun (WGS) entry which is preliminary data.</text>
</comment>
<dbReference type="Proteomes" id="UP000192491">
    <property type="component" value="Unassembled WGS sequence"/>
</dbReference>
<dbReference type="GO" id="GO:0016020">
    <property type="term" value="C:membrane"/>
    <property type="evidence" value="ECO:0007669"/>
    <property type="project" value="InterPro"/>
</dbReference>
<feature type="transmembrane region" description="Helical" evidence="1">
    <location>
        <begin position="153"/>
        <end position="173"/>
    </location>
</feature>
<evidence type="ECO:0000259" key="2">
    <source>
        <dbReference type="Pfam" id="PF00892"/>
    </source>
</evidence>
<dbReference type="Pfam" id="PF00892">
    <property type="entry name" value="EamA"/>
    <property type="match status" value="2"/>
</dbReference>
<name>A0A1Y1QGE1_9GAMM</name>
<reference evidence="3 4" key="1">
    <citation type="submission" date="2017-01" db="EMBL/GenBank/DDBJ databases">
        <title>Novel large sulfur bacteria in the metagenomes of groundwater-fed chemosynthetic microbial mats in the Lake Huron basin.</title>
        <authorList>
            <person name="Sharrar A.M."/>
            <person name="Flood B.E."/>
            <person name="Bailey J.V."/>
            <person name="Jones D.S."/>
            <person name="Biddanda B."/>
            <person name="Ruberg S.A."/>
            <person name="Marcus D.N."/>
            <person name="Dick G.J."/>
        </authorList>
    </citation>
    <scope>NUCLEOTIDE SEQUENCE [LARGE SCALE GENOMIC DNA]</scope>
    <source>
        <strain evidence="3">A8</strain>
    </source>
</reference>
<dbReference type="STRING" id="1123401.GCA_000621325_03291"/>
<organism evidence="3 4">
    <name type="scientific">Thiothrix lacustris</name>
    <dbReference type="NCBI Taxonomy" id="525917"/>
    <lineage>
        <taxon>Bacteria</taxon>
        <taxon>Pseudomonadati</taxon>
        <taxon>Pseudomonadota</taxon>
        <taxon>Gammaproteobacteria</taxon>
        <taxon>Thiotrichales</taxon>
        <taxon>Thiotrichaceae</taxon>
        <taxon>Thiothrix</taxon>
    </lineage>
</organism>
<dbReference type="InterPro" id="IPR037185">
    <property type="entry name" value="EmrE-like"/>
</dbReference>
<dbReference type="AlphaFoldDB" id="A0A1Y1QGE1"/>
<protein>
    <submittedName>
        <fullName evidence="3">EamA family transporter</fullName>
    </submittedName>
</protein>
<dbReference type="EMBL" id="MTEJ01000312">
    <property type="protein sequence ID" value="OQX04963.1"/>
    <property type="molecule type" value="Genomic_DNA"/>
</dbReference>
<evidence type="ECO:0000256" key="1">
    <source>
        <dbReference type="SAM" id="Phobius"/>
    </source>
</evidence>
<gene>
    <name evidence="3" type="ORF">BWK73_34830</name>
</gene>
<keyword evidence="1" id="KW-0812">Transmembrane</keyword>
<keyword evidence="1" id="KW-1133">Transmembrane helix</keyword>